<gene>
    <name evidence="1" type="ORF">GOP47_0015238</name>
</gene>
<sequence length="75" mass="8617">MGVLCISMVLGPVERPMKASRDWGDMQDIIKQVEIGETCSTWSDNRFWIGYARLLAEEHLKPFFSAFPLLSPRML</sequence>
<dbReference type="EMBL" id="JABFUD020000015">
    <property type="protein sequence ID" value="KAI5068937.1"/>
    <property type="molecule type" value="Genomic_DNA"/>
</dbReference>
<evidence type="ECO:0000313" key="1">
    <source>
        <dbReference type="EMBL" id="KAI5068937.1"/>
    </source>
</evidence>
<dbReference type="AlphaFoldDB" id="A0A9D4UK11"/>
<accession>A0A9D4UK11</accession>
<organism evidence="1 2">
    <name type="scientific">Adiantum capillus-veneris</name>
    <name type="common">Maidenhair fern</name>
    <dbReference type="NCBI Taxonomy" id="13818"/>
    <lineage>
        <taxon>Eukaryota</taxon>
        <taxon>Viridiplantae</taxon>
        <taxon>Streptophyta</taxon>
        <taxon>Embryophyta</taxon>
        <taxon>Tracheophyta</taxon>
        <taxon>Polypodiopsida</taxon>
        <taxon>Polypodiidae</taxon>
        <taxon>Polypodiales</taxon>
        <taxon>Pteridineae</taxon>
        <taxon>Pteridaceae</taxon>
        <taxon>Vittarioideae</taxon>
        <taxon>Adiantum</taxon>
    </lineage>
</organism>
<reference evidence="1" key="1">
    <citation type="submission" date="2021-01" db="EMBL/GenBank/DDBJ databases">
        <title>Adiantum capillus-veneris genome.</title>
        <authorList>
            <person name="Fang Y."/>
            <person name="Liao Q."/>
        </authorList>
    </citation>
    <scope>NUCLEOTIDE SEQUENCE</scope>
    <source>
        <strain evidence="1">H3</strain>
        <tissue evidence="1">Leaf</tissue>
    </source>
</reference>
<comment type="caution">
    <text evidence="1">The sequence shown here is derived from an EMBL/GenBank/DDBJ whole genome shotgun (WGS) entry which is preliminary data.</text>
</comment>
<dbReference type="Proteomes" id="UP000886520">
    <property type="component" value="Chromosome 15"/>
</dbReference>
<keyword evidence="2" id="KW-1185">Reference proteome</keyword>
<name>A0A9D4UK11_ADICA</name>
<proteinExistence type="predicted"/>
<protein>
    <submittedName>
        <fullName evidence="1">Uncharacterized protein</fullName>
    </submittedName>
</protein>
<evidence type="ECO:0000313" key="2">
    <source>
        <dbReference type="Proteomes" id="UP000886520"/>
    </source>
</evidence>